<organism evidence="1 2">
    <name type="scientific">Trichinella patagoniensis</name>
    <dbReference type="NCBI Taxonomy" id="990121"/>
    <lineage>
        <taxon>Eukaryota</taxon>
        <taxon>Metazoa</taxon>
        <taxon>Ecdysozoa</taxon>
        <taxon>Nematoda</taxon>
        <taxon>Enoplea</taxon>
        <taxon>Dorylaimia</taxon>
        <taxon>Trichinellida</taxon>
        <taxon>Trichinellidae</taxon>
        <taxon>Trichinella</taxon>
    </lineage>
</organism>
<sequence>MSAATTRFIPPDDMQECDYIRLPFLVATNKVTDHKRDIL</sequence>
<evidence type="ECO:0000313" key="2">
    <source>
        <dbReference type="Proteomes" id="UP000054783"/>
    </source>
</evidence>
<gene>
    <name evidence="1" type="ORF">T12_15615</name>
</gene>
<accession>A0A0V1A248</accession>
<keyword evidence="2" id="KW-1185">Reference proteome</keyword>
<comment type="caution">
    <text evidence="1">The sequence shown here is derived from an EMBL/GenBank/DDBJ whole genome shotgun (WGS) entry which is preliminary data.</text>
</comment>
<reference evidence="1 2" key="1">
    <citation type="submission" date="2015-01" db="EMBL/GenBank/DDBJ databases">
        <title>Evolution of Trichinella species and genotypes.</title>
        <authorList>
            <person name="Korhonen P.K."/>
            <person name="Edoardo P."/>
            <person name="Giuseppe L.R."/>
            <person name="Gasser R.B."/>
        </authorList>
    </citation>
    <scope>NUCLEOTIDE SEQUENCE [LARGE SCALE GENOMIC DNA]</scope>
    <source>
        <strain evidence="1">ISS2496</strain>
    </source>
</reference>
<dbReference type="EMBL" id="JYDQ01000046">
    <property type="protein sequence ID" value="KRY18458.1"/>
    <property type="molecule type" value="Genomic_DNA"/>
</dbReference>
<dbReference type="AlphaFoldDB" id="A0A0V1A248"/>
<protein>
    <submittedName>
        <fullName evidence="1">Uncharacterized protein</fullName>
    </submittedName>
</protein>
<proteinExistence type="predicted"/>
<dbReference type="Proteomes" id="UP000054783">
    <property type="component" value="Unassembled WGS sequence"/>
</dbReference>
<name>A0A0V1A248_9BILA</name>
<evidence type="ECO:0000313" key="1">
    <source>
        <dbReference type="EMBL" id="KRY18458.1"/>
    </source>
</evidence>